<dbReference type="PANTHER" id="PTHR34414:SF1">
    <property type="entry name" value="SUBTILISIN-LIKE SERINE PROTEASE"/>
    <property type="match status" value="1"/>
</dbReference>
<dbReference type="InterPro" id="IPR046536">
    <property type="entry name" value="DUF6601"/>
</dbReference>
<dbReference type="Pfam" id="PF20246">
    <property type="entry name" value="DUF6601"/>
    <property type="match status" value="1"/>
</dbReference>
<dbReference type="Proteomes" id="UP001283341">
    <property type="component" value="Unassembled WGS sequence"/>
</dbReference>
<evidence type="ECO:0000313" key="3">
    <source>
        <dbReference type="EMBL" id="KAK3325842.1"/>
    </source>
</evidence>
<sequence length="385" mass="43588">MSSHNTYCKLDPDQHQPFSINLLRDQNYTDSTKPSTPTNTAVATSNNASPPPPPDFSALLPASRRTNQEDLVRPSLNVGSLFDELCTKRMDDVIKYLWMVGRPMPPRPLHYQRLLSRDVFITERMDMHLVWTEGRIFIKPVPRLLLEPRFWTDVLTCGGSQGGCSTCGSSPVTEEECGKRKIWRSSLGFLLSYCALIAYESDFEIAKSQNLLPAEVTWPAWRIFVSQILADNNIYKKVSLRFCYGELRLSRLNKIYTVFRGNPRGYMYRWNRYGGFIRDNFTWLAGVVGYIAIILAALQVGLSTSTLAEDDAFQAFSRGFTIFSLVGPAIVVTLLSTYVGITFTINWFATSSFQKERENRMGIEGLQSRTATKRKTDPLVVPPGE</sequence>
<feature type="transmembrane region" description="Helical" evidence="2">
    <location>
        <begin position="281"/>
        <end position="302"/>
    </location>
</feature>
<dbReference type="PANTHER" id="PTHR34414">
    <property type="entry name" value="HET DOMAIN-CONTAINING PROTEIN-RELATED"/>
    <property type="match status" value="1"/>
</dbReference>
<evidence type="ECO:0000256" key="1">
    <source>
        <dbReference type="SAM" id="MobiDB-lite"/>
    </source>
</evidence>
<feature type="region of interest" description="Disordered" evidence="1">
    <location>
        <begin position="24"/>
        <end position="55"/>
    </location>
</feature>
<comment type="caution">
    <text evidence="3">The sequence shown here is derived from an EMBL/GenBank/DDBJ whole genome shotgun (WGS) entry which is preliminary data.</text>
</comment>
<keyword evidence="2" id="KW-0812">Transmembrane</keyword>
<name>A0AAE0IJB8_9PEZI</name>
<proteinExistence type="predicted"/>
<keyword evidence="2" id="KW-0472">Membrane</keyword>
<feature type="compositionally biased region" description="Polar residues" evidence="1">
    <location>
        <begin position="24"/>
        <end position="42"/>
    </location>
</feature>
<organism evidence="3 4">
    <name type="scientific">Apodospora peruviana</name>
    <dbReference type="NCBI Taxonomy" id="516989"/>
    <lineage>
        <taxon>Eukaryota</taxon>
        <taxon>Fungi</taxon>
        <taxon>Dikarya</taxon>
        <taxon>Ascomycota</taxon>
        <taxon>Pezizomycotina</taxon>
        <taxon>Sordariomycetes</taxon>
        <taxon>Sordariomycetidae</taxon>
        <taxon>Sordariales</taxon>
        <taxon>Lasiosphaeriaceae</taxon>
        <taxon>Apodospora</taxon>
    </lineage>
</organism>
<reference evidence="3" key="2">
    <citation type="submission" date="2023-06" db="EMBL/GenBank/DDBJ databases">
        <authorList>
            <consortium name="Lawrence Berkeley National Laboratory"/>
            <person name="Haridas S."/>
            <person name="Hensen N."/>
            <person name="Bonometti L."/>
            <person name="Westerberg I."/>
            <person name="Brannstrom I.O."/>
            <person name="Guillou S."/>
            <person name="Cros-Aarteil S."/>
            <person name="Calhoun S."/>
            <person name="Kuo A."/>
            <person name="Mondo S."/>
            <person name="Pangilinan J."/>
            <person name="Riley R."/>
            <person name="Labutti K."/>
            <person name="Andreopoulos B."/>
            <person name="Lipzen A."/>
            <person name="Chen C."/>
            <person name="Yanf M."/>
            <person name="Daum C."/>
            <person name="Ng V."/>
            <person name="Clum A."/>
            <person name="Steindorff A."/>
            <person name="Ohm R."/>
            <person name="Martin F."/>
            <person name="Silar P."/>
            <person name="Natvig D."/>
            <person name="Lalanne C."/>
            <person name="Gautier V."/>
            <person name="Ament-Velasquez S.L."/>
            <person name="Kruys A."/>
            <person name="Hutchinson M.I."/>
            <person name="Powell A.J."/>
            <person name="Barry K."/>
            <person name="Miller A.N."/>
            <person name="Grigoriev I.V."/>
            <person name="Debuchy R."/>
            <person name="Gladieux P."/>
            <person name="Thoren M.H."/>
            <person name="Johannesson H."/>
        </authorList>
    </citation>
    <scope>NUCLEOTIDE SEQUENCE</scope>
    <source>
        <strain evidence="3">CBS 118394</strain>
    </source>
</reference>
<keyword evidence="4" id="KW-1185">Reference proteome</keyword>
<reference evidence="3" key="1">
    <citation type="journal article" date="2023" name="Mol. Phylogenet. Evol.">
        <title>Genome-scale phylogeny and comparative genomics of the fungal order Sordariales.</title>
        <authorList>
            <person name="Hensen N."/>
            <person name="Bonometti L."/>
            <person name="Westerberg I."/>
            <person name="Brannstrom I.O."/>
            <person name="Guillou S."/>
            <person name="Cros-Aarteil S."/>
            <person name="Calhoun S."/>
            <person name="Haridas S."/>
            <person name="Kuo A."/>
            <person name="Mondo S."/>
            <person name="Pangilinan J."/>
            <person name="Riley R."/>
            <person name="LaButti K."/>
            <person name="Andreopoulos B."/>
            <person name="Lipzen A."/>
            <person name="Chen C."/>
            <person name="Yan M."/>
            <person name="Daum C."/>
            <person name="Ng V."/>
            <person name="Clum A."/>
            <person name="Steindorff A."/>
            <person name="Ohm R.A."/>
            <person name="Martin F."/>
            <person name="Silar P."/>
            <person name="Natvig D.O."/>
            <person name="Lalanne C."/>
            <person name="Gautier V."/>
            <person name="Ament-Velasquez S.L."/>
            <person name="Kruys A."/>
            <person name="Hutchinson M.I."/>
            <person name="Powell A.J."/>
            <person name="Barry K."/>
            <person name="Miller A.N."/>
            <person name="Grigoriev I.V."/>
            <person name="Debuchy R."/>
            <person name="Gladieux P."/>
            <person name="Hiltunen Thoren M."/>
            <person name="Johannesson H."/>
        </authorList>
    </citation>
    <scope>NUCLEOTIDE SEQUENCE</scope>
    <source>
        <strain evidence="3">CBS 118394</strain>
    </source>
</reference>
<protein>
    <submittedName>
        <fullName evidence="3">Uncharacterized protein</fullName>
    </submittedName>
</protein>
<feature type="transmembrane region" description="Helical" evidence="2">
    <location>
        <begin position="322"/>
        <end position="349"/>
    </location>
</feature>
<evidence type="ECO:0000256" key="2">
    <source>
        <dbReference type="SAM" id="Phobius"/>
    </source>
</evidence>
<dbReference type="EMBL" id="JAUEDM010000002">
    <property type="protein sequence ID" value="KAK3325842.1"/>
    <property type="molecule type" value="Genomic_DNA"/>
</dbReference>
<keyword evidence="2" id="KW-1133">Transmembrane helix</keyword>
<evidence type="ECO:0000313" key="4">
    <source>
        <dbReference type="Proteomes" id="UP001283341"/>
    </source>
</evidence>
<dbReference type="AlphaFoldDB" id="A0AAE0IJB8"/>
<gene>
    <name evidence="3" type="ORF">B0H66DRAFT_140831</name>
</gene>
<accession>A0AAE0IJB8</accession>